<feature type="region of interest" description="Disordered" evidence="1">
    <location>
        <begin position="22"/>
        <end position="57"/>
    </location>
</feature>
<dbReference type="Proteomes" id="UP000000763">
    <property type="component" value="Chromosome 9"/>
</dbReference>
<evidence type="ECO:0000256" key="1">
    <source>
        <dbReference type="SAM" id="MobiDB-lite"/>
    </source>
</evidence>
<proteinExistence type="predicted"/>
<name>Q67UF9_ORYSJ</name>
<reference evidence="3" key="1">
    <citation type="journal article" date="2005" name="Nature">
        <title>The map-based sequence of the rice genome.</title>
        <authorList>
            <consortium name="International rice genome sequencing project (IRGSP)"/>
            <person name="Matsumoto T."/>
            <person name="Wu J."/>
            <person name="Kanamori H."/>
            <person name="Katayose Y."/>
            <person name="Fujisawa M."/>
            <person name="Namiki N."/>
            <person name="Mizuno H."/>
            <person name="Yamamoto K."/>
            <person name="Antonio B.A."/>
            <person name="Baba T."/>
            <person name="Sakata K."/>
            <person name="Nagamura Y."/>
            <person name="Aoki H."/>
            <person name="Arikawa K."/>
            <person name="Arita K."/>
            <person name="Bito T."/>
            <person name="Chiden Y."/>
            <person name="Fujitsuka N."/>
            <person name="Fukunaka R."/>
            <person name="Hamada M."/>
            <person name="Harada C."/>
            <person name="Hayashi A."/>
            <person name="Hijishita S."/>
            <person name="Honda M."/>
            <person name="Hosokawa S."/>
            <person name="Ichikawa Y."/>
            <person name="Idonuma A."/>
            <person name="Iijima M."/>
            <person name="Ikeda M."/>
            <person name="Ikeno M."/>
            <person name="Ito K."/>
            <person name="Ito S."/>
            <person name="Ito T."/>
            <person name="Ito Y."/>
            <person name="Ito Y."/>
            <person name="Iwabuchi A."/>
            <person name="Kamiya K."/>
            <person name="Karasawa W."/>
            <person name="Kurita K."/>
            <person name="Katagiri S."/>
            <person name="Kikuta A."/>
            <person name="Kobayashi H."/>
            <person name="Kobayashi N."/>
            <person name="Machita K."/>
            <person name="Maehara T."/>
            <person name="Masukawa M."/>
            <person name="Mizubayashi T."/>
            <person name="Mukai Y."/>
            <person name="Nagasaki H."/>
            <person name="Nagata Y."/>
            <person name="Naito S."/>
            <person name="Nakashima M."/>
            <person name="Nakama Y."/>
            <person name="Nakamichi Y."/>
            <person name="Nakamura M."/>
            <person name="Meguro A."/>
            <person name="Negishi M."/>
            <person name="Ohta I."/>
            <person name="Ohta T."/>
            <person name="Okamoto M."/>
            <person name="Ono N."/>
            <person name="Saji S."/>
            <person name="Sakaguchi M."/>
            <person name="Sakai K."/>
            <person name="Shibata M."/>
            <person name="Shimokawa T."/>
            <person name="Song J."/>
            <person name="Takazaki Y."/>
            <person name="Terasawa K."/>
            <person name="Tsugane M."/>
            <person name="Tsuji K."/>
            <person name="Ueda S."/>
            <person name="Waki K."/>
            <person name="Yamagata H."/>
            <person name="Yamamoto M."/>
            <person name="Yamamoto S."/>
            <person name="Yamane H."/>
            <person name="Yoshiki S."/>
            <person name="Yoshihara R."/>
            <person name="Yukawa K."/>
            <person name="Zhong H."/>
            <person name="Yano M."/>
            <person name="Yuan Q."/>
            <person name="Ouyang S."/>
            <person name="Liu J."/>
            <person name="Jones K.M."/>
            <person name="Gansberger K."/>
            <person name="Moffat K."/>
            <person name="Hill J."/>
            <person name="Bera J."/>
            <person name="Fadrosh D."/>
            <person name="Jin S."/>
            <person name="Johri S."/>
            <person name="Kim M."/>
            <person name="Overton L."/>
            <person name="Reardon M."/>
            <person name="Tsitrin T."/>
            <person name="Vuong H."/>
            <person name="Weaver B."/>
            <person name="Ciecko A."/>
            <person name="Tallon L."/>
            <person name="Jackson J."/>
            <person name="Pai G."/>
            <person name="Aken S.V."/>
            <person name="Utterback T."/>
            <person name="Reidmuller S."/>
            <person name="Feldblyum T."/>
            <person name="Hsiao J."/>
            <person name="Zismann V."/>
            <person name="Iobst S."/>
            <person name="de Vazeille A.R."/>
            <person name="Buell C.R."/>
            <person name="Ying K."/>
            <person name="Li Y."/>
            <person name="Lu T."/>
            <person name="Huang Y."/>
            <person name="Zhao Q."/>
            <person name="Feng Q."/>
            <person name="Zhang L."/>
            <person name="Zhu J."/>
            <person name="Weng Q."/>
            <person name="Mu J."/>
            <person name="Lu Y."/>
            <person name="Fan D."/>
            <person name="Liu Y."/>
            <person name="Guan J."/>
            <person name="Zhang Y."/>
            <person name="Yu S."/>
            <person name="Liu X."/>
            <person name="Zhang Y."/>
            <person name="Hong G."/>
            <person name="Han B."/>
            <person name="Choisne N."/>
            <person name="Demange N."/>
            <person name="Orjeda G."/>
            <person name="Samain S."/>
            <person name="Cattolico L."/>
            <person name="Pelletier E."/>
            <person name="Couloux A."/>
            <person name="Segurens B."/>
            <person name="Wincker P."/>
            <person name="D'Hont A."/>
            <person name="Scarpelli C."/>
            <person name="Weissenbach J."/>
            <person name="Salanoubat M."/>
            <person name="Quetier F."/>
            <person name="Yu Y."/>
            <person name="Kim H.R."/>
            <person name="Rambo T."/>
            <person name="Currie J."/>
            <person name="Collura K."/>
            <person name="Luo M."/>
            <person name="Yang T."/>
            <person name="Ammiraju J.S.S."/>
            <person name="Engler F."/>
            <person name="Soderlund C."/>
            <person name="Wing R.A."/>
            <person name="Palmer L.E."/>
            <person name="de la Bastide M."/>
            <person name="Spiegel L."/>
            <person name="Nascimento L."/>
            <person name="Zutavern T."/>
            <person name="O'Shaughnessy A."/>
            <person name="Dike S."/>
            <person name="Dedhia N."/>
            <person name="Preston R."/>
            <person name="Balija V."/>
            <person name="McCombie W.R."/>
            <person name="Chow T."/>
            <person name="Chen H."/>
            <person name="Chung M."/>
            <person name="Chen C."/>
            <person name="Shaw J."/>
            <person name="Wu H."/>
            <person name="Hsiao K."/>
            <person name="Chao Y."/>
            <person name="Chu M."/>
            <person name="Cheng C."/>
            <person name="Hour A."/>
            <person name="Lee P."/>
            <person name="Lin S."/>
            <person name="Lin Y."/>
            <person name="Liou J."/>
            <person name="Liu S."/>
            <person name="Hsing Y."/>
            <person name="Raghuvanshi S."/>
            <person name="Mohanty A."/>
            <person name="Bharti A.K."/>
            <person name="Gaur A."/>
            <person name="Gupta V."/>
            <person name="Kumar D."/>
            <person name="Ravi V."/>
            <person name="Vij S."/>
            <person name="Kapur A."/>
            <person name="Khurana P."/>
            <person name="Khurana P."/>
            <person name="Khurana J.P."/>
            <person name="Tyagi A.K."/>
            <person name="Gaikwad K."/>
            <person name="Singh A."/>
            <person name="Dalal V."/>
            <person name="Srivastava S."/>
            <person name="Dixit A."/>
            <person name="Pal A.K."/>
            <person name="Ghazi I.A."/>
            <person name="Yadav M."/>
            <person name="Pandit A."/>
            <person name="Bhargava A."/>
            <person name="Sureshbabu K."/>
            <person name="Batra K."/>
            <person name="Sharma T.R."/>
            <person name="Mohapatra T."/>
            <person name="Singh N.K."/>
            <person name="Messing J."/>
            <person name="Nelson A.B."/>
            <person name="Fuks G."/>
            <person name="Kavchok S."/>
            <person name="Keizer G."/>
            <person name="Linton E."/>
            <person name="Llaca V."/>
            <person name="Song R."/>
            <person name="Tanyolac B."/>
            <person name="Young S."/>
            <person name="Ho-Il K."/>
            <person name="Hahn J.H."/>
            <person name="Sangsakoo G."/>
            <person name="Vanavichit A."/>
            <person name="de Mattos Luiz.A.T."/>
            <person name="Zimmer P.D."/>
            <person name="Malone G."/>
            <person name="Dellagostin O."/>
            <person name="de Oliveira A.C."/>
            <person name="Bevan M."/>
            <person name="Bancroft I."/>
            <person name="Minx P."/>
            <person name="Cordum H."/>
            <person name="Wilson R."/>
            <person name="Cheng Z."/>
            <person name="Jin W."/>
            <person name="Jiang J."/>
            <person name="Leong S.A."/>
            <person name="Iwama H."/>
            <person name="Gojobori T."/>
            <person name="Itoh T."/>
            <person name="Niimura Y."/>
            <person name="Fujii Y."/>
            <person name="Habara T."/>
            <person name="Sakai H."/>
            <person name="Sato Y."/>
            <person name="Wilson G."/>
            <person name="Kumar K."/>
            <person name="McCouch S."/>
            <person name="Juretic N."/>
            <person name="Hoen D."/>
            <person name="Wright S."/>
            <person name="Bruskiewich R."/>
            <person name="Bureau T."/>
            <person name="Miyao A."/>
            <person name="Hirochika H."/>
            <person name="Nishikawa T."/>
            <person name="Kadowaki K."/>
            <person name="Sugiura M."/>
            <person name="Burr B."/>
            <person name="Sasaki T."/>
        </authorList>
    </citation>
    <scope>NUCLEOTIDE SEQUENCE [LARGE SCALE GENOMIC DNA]</scope>
    <source>
        <strain evidence="3">cv. Nipponbare</strain>
    </source>
</reference>
<organism evidence="2 3">
    <name type="scientific">Oryza sativa subsp. japonica</name>
    <name type="common">Rice</name>
    <dbReference type="NCBI Taxonomy" id="39947"/>
    <lineage>
        <taxon>Eukaryota</taxon>
        <taxon>Viridiplantae</taxon>
        <taxon>Streptophyta</taxon>
        <taxon>Embryophyta</taxon>
        <taxon>Tracheophyta</taxon>
        <taxon>Spermatophyta</taxon>
        <taxon>Magnoliopsida</taxon>
        <taxon>Liliopsida</taxon>
        <taxon>Poales</taxon>
        <taxon>Poaceae</taxon>
        <taxon>BOP clade</taxon>
        <taxon>Oryzoideae</taxon>
        <taxon>Oryzeae</taxon>
        <taxon>Oryzinae</taxon>
        <taxon>Oryza</taxon>
        <taxon>Oryza sativa</taxon>
    </lineage>
</organism>
<protein>
    <submittedName>
        <fullName evidence="2">Uncharacterized protein</fullName>
    </submittedName>
</protein>
<dbReference type="AlphaFoldDB" id="Q67UF9"/>
<accession>Q67UF9</accession>
<dbReference type="EMBL" id="AP005559">
    <property type="protein sequence ID" value="BAD38210.1"/>
    <property type="molecule type" value="Genomic_DNA"/>
</dbReference>
<gene>
    <name evidence="2" type="primary">OJ1163_C07.18</name>
</gene>
<reference evidence="3" key="2">
    <citation type="journal article" date="2008" name="Nucleic Acids Res.">
        <title>The rice annotation project database (RAP-DB): 2008 update.</title>
        <authorList>
            <consortium name="The rice annotation project (RAP)"/>
        </authorList>
    </citation>
    <scope>GENOME REANNOTATION</scope>
    <source>
        <strain evidence="3">cv. Nipponbare</strain>
    </source>
</reference>
<evidence type="ECO:0000313" key="2">
    <source>
        <dbReference type="EMBL" id="BAD38210.1"/>
    </source>
</evidence>
<sequence length="105" mass="11859">MAPRARVPTTDCDGWMAKLDGRARTAPHRTSRPILPCLPRRRMTGAPYGVPSRTQAQRHRVSIIGALARGRRAHAALRTAHSGARRRGFRIIPDRYRERDVIGRD</sequence>
<evidence type="ECO:0000313" key="3">
    <source>
        <dbReference type="Proteomes" id="UP000000763"/>
    </source>
</evidence>